<organism evidence="21">
    <name type="scientific">Eubranchipus grubii</name>
    <dbReference type="NCBI Taxonomy" id="381661"/>
    <lineage>
        <taxon>Eukaryota</taxon>
        <taxon>Metazoa</taxon>
        <taxon>Ecdysozoa</taxon>
        <taxon>Arthropoda</taxon>
        <taxon>Crustacea</taxon>
        <taxon>Branchiopoda</taxon>
        <taxon>Anostraca</taxon>
        <taxon>Chirocephalidae</taxon>
        <taxon>Eubranchipus</taxon>
    </lineage>
</organism>
<dbReference type="RefSeq" id="YP_009918942.1">
    <property type="nucleotide sequence ID" value="NC_050310.1"/>
</dbReference>
<dbReference type="AlphaFoldDB" id="A0A7D7FAJ6"/>
<evidence type="ECO:0000256" key="8">
    <source>
        <dbReference type="ARBA" id="ARBA00022792"/>
    </source>
</evidence>
<evidence type="ECO:0000259" key="18">
    <source>
        <dbReference type="Pfam" id="PF00361"/>
    </source>
</evidence>
<dbReference type="InterPro" id="IPR010934">
    <property type="entry name" value="NADH_DH_su5_C"/>
</dbReference>
<feature type="transmembrane region" description="Helical" evidence="17">
    <location>
        <begin position="522"/>
        <end position="541"/>
    </location>
</feature>
<dbReference type="Pfam" id="PF00361">
    <property type="entry name" value="Proton_antipo_M"/>
    <property type="match status" value="1"/>
</dbReference>
<keyword evidence="7 17" id="KW-0812">Transmembrane</keyword>
<evidence type="ECO:0000256" key="6">
    <source>
        <dbReference type="ARBA" id="ARBA00022660"/>
    </source>
</evidence>
<keyword evidence="5 17" id="KW-0813">Transport</keyword>
<feature type="transmembrane region" description="Helical" evidence="17">
    <location>
        <begin position="161"/>
        <end position="181"/>
    </location>
</feature>
<evidence type="ECO:0000256" key="16">
    <source>
        <dbReference type="ARBA" id="ARBA00049551"/>
    </source>
</evidence>
<evidence type="ECO:0000256" key="14">
    <source>
        <dbReference type="ARBA" id="ARBA00023128"/>
    </source>
</evidence>
<keyword evidence="12 17" id="KW-0520">NAD</keyword>
<protein>
    <recommendedName>
        <fullName evidence="4 17">NADH-ubiquinone oxidoreductase chain 5</fullName>
        <ecNumber evidence="3 17">7.1.1.2</ecNumber>
    </recommendedName>
</protein>
<accession>A0A7D7FAJ6</accession>
<feature type="transmembrane region" description="Helical" evidence="17">
    <location>
        <begin position="136"/>
        <end position="155"/>
    </location>
</feature>
<feature type="transmembrane region" description="Helical" evidence="17">
    <location>
        <begin position="283"/>
        <end position="304"/>
    </location>
</feature>
<keyword evidence="6" id="KW-0679">Respiratory chain</keyword>
<evidence type="ECO:0000256" key="13">
    <source>
        <dbReference type="ARBA" id="ARBA00023075"/>
    </source>
</evidence>
<evidence type="ECO:0000256" key="3">
    <source>
        <dbReference type="ARBA" id="ARBA00012944"/>
    </source>
</evidence>
<proteinExistence type="inferred from homology"/>
<evidence type="ECO:0000256" key="10">
    <source>
        <dbReference type="ARBA" id="ARBA00022982"/>
    </source>
</evidence>
<feature type="transmembrane region" description="Helical" evidence="17">
    <location>
        <begin position="6"/>
        <end position="24"/>
    </location>
</feature>
<evidence type="ECO:0000313" key="21">
    <source>
        <dbReference type="EMBL" id="QMP96522.1"/>
    </source>
</evidence>
<dbReference type="GeneID" id="58904551"/>
<feature type="transmembrane region" description="Helical" evidence="17">
    <location>
        <begin position="433"/>
        <end position="455"/>
    </location>
</feature>
<keyword evidence="8" id="KW-0999">Mitochondrion inner membrane</keyword>
<evidence type="ECO:0000256" key="5">
    <source>
        <dbReference type="ARBA" id="ARBA00022448"/>
    </source>
</evidence>
<feature type="domain" description="NADH-Ubiquinone oxidoreductase (complex I) chain 5 N-terminal" evidence="19">
    <location>
        <begin position="39"/>
        <end position="81"/>
    </location>
</feature>
<feature type="transmembrane region" description="Helical" evidence="17">
    <location>
        <begin position="202"/>
        <end position="220"/>
    </location>
</feature>
<sequence length="542" mass="59756">MTYYLYSFFLLILGCVSMGLSLFFYSSDFIYLVSVSFLSFIYQAHLDWISLSFLFLVSLISSQVLIYSIYYMGEEVFYERFKYLLLLFVFSMAFLIVSSDGLSLLLGWDGLGVTSYALILFYSNPKSSSSGMITALSNRVGDILILWSLGLSYVLGSWDYMFISIESSYLVIVLLFLASLTKSAQIPFSAWLPAAMAAPTPVSSLVHSSTLVTAGVFLMIRLSPSFSHTGNFLLILLGSMTALLSGLVAMAEYDFKRIIALSTLSQLGVMMFSLGIGCPLLCYFHLFAHALFKALLFMCSGVIIHSSGGTQDIRRLGSISSLLPFSCLALSVASLSLMGFPFLAGFYSKDMIIESSSMELLLFPSLAILVAALLTCSYSFRLMSVSLTSFSCNWVSFIKGDEGDYTIPLGTLYSGALFGGVLFYWSFLGMESLLVSSLEKFSLLVCLSVGIYTGLNMTLNKGFMFDFLCTMAFLPSLTFLLGFPYLKSGDIIYNQGDQGWVEYLGPSIQSTSITYLSSMNDIFMSVGFKLLLLVSFTGIWLI</sequence>
<comment type="similarity">
    <text evidence="17">Belongs to the complex I subunit 5 family.</text>
</comment>
<evidence type="ECO:0000256" key="15">
    <source>
        <dbReference type="ARBA" id="ARBA00023136"/>
    </source>
</evidence>
<dbReference type="Pfam" id="PF06455">
    <property type="entry name" value="NADH5_C"/>
    <property type="match status" value="1"/>
</dbReference>
<keyword evidence="14 17" id="KW-0496">Mitochondrion</keyword>
<evidence type="ECO:0000256" key="17">
    <source>
        <dbReference type="RuleBase" id="RU003404"/>
    </source>
</evidence>
<dbReference type="GO" id="GO:0042773">
    <property type="term" value="P:ATP synthesis coupled electron transport"/>
    <property type="evidence" value="ECO:0007669"/>
    <property type="project" value="InterPro"/>
</dbReference>
<feature type="transmembrane region" description="Helical" evidence="17">
    <location>
        <begin position="258"/>
        <end position="277"/>
    </location>
</feature>
<comment type="catalytic activity">
    <reaction evidence="16 17">
        <text>a ubiquinone + NADH + 5 H(+)(in) = a ubiquinol + NAD(+) + 4 H(+)(out)</text>
        <dbReference type="Rhea" id="RHEA:29091"/>
        <dbReference type="Rhea" id="RHEA-COMP:9565"/>
        <dbReference type="Rhea" id="RHEA-COMP:9566"/>
        <dbReference type="ChEBI" id="CHEBI:15378"/>
        <dbReference type="ChEBI" id="CHEBI:16389"/>
        <dbReference type="ChEBI" id="CHEBI:17976"/>
        <dbReference type="ChEBI" id="CHEBI:57540"/>
        <dbReference type="ChEBI" id="CHEBI:57945"/>
        <dbReference type="EC" id="7.1.1.2"/>
    </reaction>
</comment>
<dbReference type="PRINTS" id="PR01434">
    <property type="entry name" value="NADHDHGNASE5"/>
</dbReference>
<feature type="transmembrane region" description="Helical" evidence="17">
    <location>
        <begin position="405"/>
        <end position="427"/>
    </location>
</feature>
<feature type="domain" description="NADH:quinone oxidoreductase/Mrp antiporter transmembrane" evidence="18">
    <location>
        <begin position="99"/>
        <end position="375"/>
    </location>
</feature>
<name>A0A7D7FAJ6_9CRUS</name>
<evidence type="ECO:0000259" key="19">
    <source>
        <dbReference type="Pfam" id="PF00662"/>
    </source>
</evidence>
<comment type="function">
    <text evidence="1">Core subunit of the mitochondrial membrane respiratory chain NADH dehydrogenase (Complex I) that is believed to belong to the minimal assembly required for catalysis. Complex I functions in the transfer of electrons from NADH to the respiratory chain. The immediate electron acceptor for the enzyme is believed to be ubiquinone.</text>
</comment>
<evidence type="ECO:0000256" key="12">
    <source>
        <dbReference type="ARBA" id="ARBA00023027"/>
    </source>
</evidence>
<dbReference type="InterPro" id="IPR001750">
    <property type="entry name" value="ND/Mrp_TM"/>
</dbReference>
<evidence type="ECO:0000256" key="4">
    <source>
        <dbReference type="ARBA" id="ARBA00021096"/>
    </source>
</evidence>
<dbReference type="CTD" id="4540"/>
<evidence type="ECO:0000256" key="7">
    <source>
        <dbReference type="ARBA" id="ARBA00022692"/>
    </source>
</evidence>
<feature type="domain" description="NADH dehydrogenase subunit 5 C-terminal" evidence="20">
    <location>
        <begin position="378"/>
        <end position="539"/>
    </location>
</feature>
<dbReference type="GO" id="GO:0005743">
    <property type="term" value="C:mitochondrial inner membrane"/>
    <property type="evidence" value="ECO:0007669"/>
    <property type="project" value="UniProtKB-SubCell"/>
</dbReference>
<feature type="transmembrane region" description="Helical" evidence="17">
    <location>
        <begin position="83"/>
        <end position="99"/>
    </location>
</feature>
<gene>
    <name evidence="21" type="primary">ND5</name>
</gene>
<keyword evidence="10" id="KW-0249">Electron transport</keyword>
<reference evidence="21" key="1">
    <citation type="submission" date="2020-04" db="EMBL/GenBank/DDBJ databases">
        <title>DNAmark Project.</title>
        <authorList>
            <person name="Leerhoei F."/>
        </authorList>
    </citation>
    <scope>NUCLEOTIDE SEQUENCE</scope>
    <source>
        <strain evidence="21">DM1183</strain>
    </source>
</reference>
<geneLocation type="mitochondrion" evidence="21"/>
<evidence type="ECO:0000256" key="9">
    <source>
        <dbReference type="ARBA" id="ARBA00022967"/>
    </source>
</evidence>
<keyword evidence="9" id="KW-1278">Translocase</keyword>
<dbReference type="GO" id="GO:0015990">
    <property type="term" value="P:electron transport coupled proton transport"/>
    <property type="evidence" value="ECO:0007669"/>
    <property type="project" value="TreeGrafter"/>
</dbReference>
<dbReference type="PANTHER" id="PTHR42829">
    <property type="entry name" value="NADH-UBIQUINONE OXIDOREDUCTASE CHAIN 5"/>
    <property type="match status" value="1"/>
</dbReference>
<dbReference type="GO" id="GO:0008137">
    <property type="term" value="F:NADH dehydrogenase (ubiquinone) activity"/>
    <property type="evidence" value="ECO:0007669"/>
    <property type="project" value="UniProtKB-EC"/>
</dbReference>
<comment type="function">
    <text evidence="17">Core subunit of the mitochondrial membrane respiratory chain NADH dehydrogenase (Complex I) which catalyzes electron transfer from NADH through the respiratory chain, using ubiquinone as an electron acceptor. Essential for the catalytic activity and assembly of complex I.</text>
</comment>
<feature type="transmembrane region" description="Helical" evidence="17">
    <location>
        <begin position="232"/>
        <end position="251"/>
    </location>
</feature>
<keyword evidence="13 17" id="KW-0830">Ubiquinone</keyword>
<dbReference type="InterPro" id="IPR003945">
    <property type="entry name" value="NU5C-like"/>
</dbReference>
<evidence type="ECO:0000256" key="11">
    <source>
        <dbReference type="ARBA" id="ARBA00022989"/>
    </source>
</evidence>
<evidence type="ECO:0000256" key="1">
    <source>
        <dbReference type="ARBA" id="ARBA00003257"/>
    </source>
</evidence>
<keyword evidence="11 17" id="KW-1133">Transmembrane helix</keyword>
<feature type="transmembrane region" description="Helical" evidence="17">
    <location>
        <begin position="51"/>
        <end position="71"/>
    </location>
</feature>
<dbReference type="EMBL" id="MT410793">
    <property type="protein sequence ID" value="QMP96522.1"/>
    <property type="molecule type" value="Genomic_DNA"/>
</dbReference>
<dbReference type="EC" id="7.1.1.2" evidence="3 17"/>
<feature type="transmembrane region" description="Helical" evidence="17">
    <location>
        <begin position="360"/>
        <end position="380"/>
    </location>
</feature>
<keyword evidence="15 17" id="KW-0472">Membrane</keyword>
<dbReference type="PANTHER" id="PTHR42829:SF2">
    <property type="entry name" value="NADH-UBIQUINONE OXIDOREDUCTASE CHAIN 5"/>
    <property type="match status" value="1"/>
</dbReference>
<evidence type="ECO:0000259" key="20">
    <source>
        <dbReference type="Pfam" id="PF06455"/>
    </source>
</evidence>
<dbReference type="Pfam" id="PF00662">
    <property type="entry name" value="Proton_antipo_N"/>
    <property type="match status" value="1"/>
</dbReference>
<evidence type="ECO:0000256" key="2">
    <source>
        <dbReference type="ARBA" id="ARBA00004448"/>
    </source>
</evidence>
<dbReference type="GO" id="GO:0003954">
    <property type="term" value="F:NADH dehydrogenase activity"/>
    <property type="evidence" value="ECO:0007669"/>
    <property type="project" value="TreeGrafter"/>
</dbReference>
<feature type="transmembrane region" description="Helical" evidence="17">
    <location>
        <begin position="467"/>
        <end position="486"/>
    </location>
</feature>
<feature type="transmembrane region" description="Helical" evidence="17">
    <location>
        <begin position="325"/>
        <end position="348"/>
    </location>
</feature>
<comment type="subcellular location">
    <subcellularLocation>
        <location evidence="2">Mitochondrion inner membrane</location>
        <topology evidence="2">Multi-pass membrane protein</topology>
    </subcellularLocation>
</comment>
<dbReference type="InterPro" id="IPR001516">
    <property type="entry name" value="Proton_antipo_N"/>
</dbReference>